<feature type="compositionally biased region" description="Acidic residues" evidence="1">
    <location>
        <begin position="49"/>
        <end position="88"/>
    </location>
</feature>
<protein>
    <submittedName>
        <fullName evidence="2">Uncharacterized protein</fullName>
    </submittedName>
</protein>
<dbReference type="Proteomes" id="UP001321473">
    <property type="component" value="Unassembled WGS sequence"/>
</dbReference>
<accession>A0AAQ4EJX7</accession>
<organism evidence="2 3">
    <name type="scientific">Amblyomma americanum</name>
    <name type="common">Lone star tick</name>
    <dbReference type="NCBI Taxonomy" id="6943"/>
    <lineage>
        <taxon>Eukaryota</taxon>
        <taxon>Metazoa</taxon>
        <taxon>Ecdysozoa</taxon>
        <taxon>Arthropoda</taxon>
        <taxon>Chelicerata</taxon>
        <taxon>Arachnida</taxon>
        <taxon>Acari</taxon>
        <taxon>Parasitiformes</taxon>
        <taxon>Ixodida</taxon>
        <taxon>Ixodoidea</taxon>
        <taxon>Ixodidae</taxon>
        <taxon>Amblyomminae</taxon>
        <taxon>Amblyomma</taxon>
    </lineage>
</organism>
<feature type="region of interest" description="Disordered" evidence="1">
    <location>
        <begin position="42"/>
        <end position="98"/>
    </location>
</feature>
<evidence type="ECO:0000313" key="3">
    <source>
        <dbReference type="Proteomes" id="UP001321473"/>
    </source>
</evidence>
<gene>
    <name evidence="2" type="ORF">V5799_010393</name>
</gene>
<comment type="caution">
    <text evidence="2">The sequence shown here is derived from an EMBL/GenBank/DDBJ whole genome shotgun (WGS) entry which is preliminary data.</text>
</comment>
<dbReference type="EMBL" id="JARKHS020014580">
    <property type="protein sequence ID" value="KAK8775076.1"/>
    <property type="molecule type" value="Genomic_DNA"/>
</dbReference>
<dbReference type="AlphaFoldDB" id="A0AAQ4EJX7"/>
<reference evidence="2 3" key="1">
    <citation type="journal article" date="2023" name="Arcadia Sci">
        <title>De novo assembly of a long-read Amblyomma americanum tick genome.</title>
        <authorList>
            <person name="Chou S."/>
            <person name="Poskanzer K.E."/>
            <person name="Rollins M."/>
            <person name="Thuy-Boun P.S."/>
        </authorList>
    </citation>
    <scope>NUCLEOTIDE SEQUENCE [LARGE SCALE GENOMIC DNA]</scope>
    <source>
        <strain evidence="2">F_SG_1</strain>
        <tissue evidence="2">Salivary glands</tissue>
    </source>
</reference>
<evidence type="ECO:0000256" key="1">
    <source>
        <dbReference type="SAM" id="MobiDB-lite"/>
    </source>
</evidence>
<name>A0AAQ4EJX7_AMBAM</name>
<feature type="region of interest" description="Disordered" evidence="1">
    <location>
        <begin position="129"/>
        <end position="204"/>
    </location>
</feature>
<proteinExistence type="predicted"/>
<sequence length="223" mass="24857">MADGAGDGSEGATIPTALFYSARRLPRSRRPRLEDPDIIFAALGNGDISDIDDDEEEVDEAGELDDAVDGDWDNQQELSDSSDEEEPDKESAREYGSWCRKPFEKPAAEFKPVADENESYRDPLLTPYEYFANDDNSTKRHHRACERNRRQLDSEDGGPSGVGTCSPDRKRLQPTLENDGLSSENDEDQLATEENAEPTDSDEDYISALLAPIPDSDLFFLDE</sequence>
<evidence type="ECO:0000313" key="2">
    <source>
        <dbReference type="EMBL" id="KAK8775076.1"/>
    </source>
</evidence>
<feature type="compositionally biased region" description="Acidic residues" evidence="1">
    <location>
        <begin position="184"/>
        <end position="204"/>
    </location>
</feature>
<keyword evidence="3" id="KW-1185">Reference proteome</keyword>